<reference evidence="1 2" key="1">
    <citation type="submission" date="2018-08" db="EMBL/GenBank/DDBJ databases">
        <title>Genomic Encyclopedia of Type Strains, Phase III (KMG-III): the genomes of soil and plant-associated and newly described type strains.</title>
        <authorList>
            <person name="Whitman W."/>
        </authorList>
    </citation>
    <scope>NUCLEOTIDE SEQUENCE [LARGE SCALE GENOMIC DNA]</scope>
    <source>
        <strain evidence="1 2">325-5</strain>
    </source>
</reference>
<dbReference type="Proteomes" id="UP000256429">
    <property type="component" value="Unassembled WGS sequence"/>
</dbReference>
<sequence length="137" mass="14841">MKTLKLFLLCICVISISCKEEKPKKEIKSKVAVKHYICQNKCENSGSDSEDVCPTCNTAYLHNQAFHNDDFLKNGPLKVPDNTQTNTQNTTTPAPAQNASGVYHYTCTNGCVGGSGTAANCNSCGNPLAHNQAYHNN</sequence>
<gene>
    <name evidence="1" type="ORF">BX611_2677</name>
</gene>
<dbReference type="AlphaFoldDB" id="A0A3D9RQ28"/>
<dbReference type="OrthoDB" id="1134981at2"/>
<protein>
    <submittedName>
        <fullName evidence="1">Uncharacterized protein</fullName>
    </submittedName>
</protein>
<organism evidence="1 2">
    <name type="scientific">Lutibacter oceani</name>
    <dbReference type="NCBI Taxonomy" id="1853311"/>
    <lineage>
        <taxon>Bacteria</taxon>
        <taxon>Pseudomonadati</taxon>
        <taxon>Bacteroidota</taxon>
        <taxon>Flavobacteriia</taxon>
        <taxon>Flavobacteriales</taxon>
        <taxon>Flavobacteriaceae</taxon>
        <taxon>Lutibacter</taxon>
    </lineage>
</organism>
<name>A0A3D9RQ28_9FLAO</name>
<comment type="caution">
    <text evidence="1">The sequence shown here is derived from an EMBL/GenBank/DDBJ whole genome shotgun (WGS) entry which is preliminary data.</text>
</comment>
<dbReference type="RefSeq" id="WP_115882095.1">
    <property type="nucleotide sequence ID" value="NZ_QTTQ01000012.1"/>
</dbReference>
<keyword evidence="2" id="KW-1185">Reference proteome</keyword>
<proteinExistence type="predicted"/>
<evidence type="ECO:0000313" key="2">
    <source>
        <dbReference type="Proteomes" id="UP000256429"/>
    </source>
</evidence>
<dbReference type="PROSITE" id="PS51257">
    <property type="entry name" value="PROKAR_LIPOPROTEIN"/>
    <property type="match status" value="1"/>
</dbReference>
<evidence type="ECO:0000313" key="1">
    <source>
        <dbReference type="EMBL" id="REE79781.1"/>
    </source>
</evidence>
<accession>A0A3D9RQ28</accession>
<dbReference type="EMBL" id="QTTQ01000012">
    <property type="protein sequence ID" value="REE79781.1"/>
    <property type="molecule type" value="Genomic_DNA"/>
</dbReference>